<reference evidence="2" key="2">
    <citation type="submission" date="2007-04" db="EMBL/GenBank/DDBJ databases">
        <title>The genome of the human body louse.</title>
        <authorList>
            <consortium name="The Human Body Louse Genome Consortium"/>
            <person name="Kirkness E."/>
            <person name="Walenz B."/>
            <person name="Hass B."/>
            <person name="Bruggner R."/>
            <person name="Strausberg R."/>
        </authorList>
    </citation>
    <scope>NUCLEOTIDE SEQUENCE</scope>
    <source>
        <strain evidence="2">USDA</strain>
    </source>
</reference>
<organism>
    <name type="scientific">Pediculus humanus subsp. corporis</name>
    <name type="common">Body louse</name>
    <dbReference type="NCBI Taxonomy" id="121224"/>
    <lineage>
        <taxon>Eukaryota</taxon>
        <taxon>Metazoa</taxon>
        <taxon>Ecdysozoa</taxon>
        <taxon>Arthropoda</taxon>
        <taxon>Hexapoda</taxon>
        <taxon>Insecta</taxon>
        <taxon>Pterygota</taxon>
        <taxon>Neoptera</taxon>
        <taxon>Paraneoptera</taxon>
        <taxon>Psocodea</taxon>
        <taxon>Troctomorpha</taxon>
        <taxon>Phthiraptera</taxon>
        <taxon>Anoplura</taxon>
        <taxon>Pediculidae</taxon>
        <taxon>Pediculus</taxon>
    </lineage>
</organism>
<evidence type="ECO:0000256" key="1">
    <source>
        <dbReference type="SAM" id="Phobius"/>
    </source>
</evidence>
<keyword evidence="1" id="KW-0812">Transmembrane</keyword>
<accession>E0VVE1</accession>
<dbReference type="EnsemblMetazoa" id="PHUM462250-RA">
    <property type="protein sequence ID" value="PHUM462250-PA"/>
    <property type="gene ID" value="PHUM462250"/>
</dbReference>
<protein>
    <submittedName>
        <fullName evidence="2 3">Uncharacterized protein</fullName>
    </submittedName>
</protein>
<keyword evidence="1" id="KW-1133">Transmembrane helix</keyword>
<dbReference type="CTD" id="8238452"/>
<name>E0VVE1_PEDHC</name>
<dbReference type="HOGENOM" id="CLU_2336100_0_0_1"/>
<dbReference type="GeneID" id="8238452"/>
<dbReference type="RefSeq" id="XP_002430085.1">
    <property type="nucleotide sequence ID" value="XM_002430040.1"/>
</dbReference>
<gene>
    <name evidence="3" type="primary">8238452</name>
    <name evidence="2" type="ORF">Phum_PHUM462250</name>
</gene>
<dbReference type="Proteomes" id="UP000009046">
    <property type="component" value="Unassembled WGS sequence"/>
</dbReference>
<dbReference type="VEuPathDB" id="VectorBase:PHUM462250"/>
<dbReference type="EMBL" id="DS235811">
    <property type="protein sequence ID" value="EEB17347.1"/>
    <property type="molecule type" value="Genomic_DNA"/>
</dbReference>
<evidence type="ECO:0000313" key="3">
    <source>
        <dbReference type="EnsemblMetazoa" id="PHUM462250-PA"/>
    </source>
</evidence>
<reference evidence="2" key="1">
    <citation type="submission" date="2007-04" db="EMBL/GenBank/DDBJ databases">
        <title>Annotation of Pediculus humanus corporis strain USDA.</title>
        <authorList>
            <person name="Kirkness E."/>
            <person name="Hannick L."/>
            <person name="Hass B."/>
            <person name="Bruggner R."/>
            <person name="Lawson D."/>
            <person name="Bidwell S."/>
            <person name="Joardar V."/>
            <person name="Caler E."/>
            <person name="Walenz B."/>
            <person name="Inman J."/>
            <person name="Schobel S."/>
            <person name="Galinsky K."/>
            <person name="Amedeo P."/>
            <person name="Strausberg R."/>
        </authorList>
    </citation>
    <scope>NUCLEOTIDE SEQUENCE</scope>
    <source>
        <strain evidence="2">USDA</strain>
    </source>
</reference>
<evidence type="ECO:0000313" key="2">
    <source>
        <dbReference type="EMBL" id="EEB17347.1"/>
    </source>
</evidence>
<dbReference type="KEGG" id="phu:Phum_PHUM462250"/>
<keyword evidence="1" id="KW-0472">Membrane</keyword>
<feature type="transmembrane region" description="Helical" evidence="1">
    <location>
        <begin position="37"/>
        <end position="56"/>
    </location>
</feature>
<reference evidence="3" key="3">
    <citation type="submission" date="2021-02" db="UniProtKB">
        <authorList>
            <consortium name="EnsemblMetazoa"/>
        </authorList>
    </citation>
    <scope>IDENTIFICATION</scope>
    <source>
        <strain evidence="3">USDA</strain>
    </source>
</reference>
<dbReference type="EMBL" id="AAZO01005631">
    <property type="status" value="NOT_ANNOTATED_CDS"/>
    <property type="molecule type" value="Genomic_DNA"/>
</dbReference>
<dbReference type="AlphaFoldDB" id="E0VVE1"/>
<dbReference type="InParanoid" id="E0VVE1"/>
<evidence type="ECO:0000313" key="4">
    <source>
        <dbReference type="Proteomes" id="UP000009046"/>
    </source>
</evidence>
<keyword evidence="4" id="KW-1185">Reference proteome</keyword>
<sequence>MAAMKIPLTPRPILNINISGGNISPNGNRSNTTLEQVSLLSFIMLFAGLIGGIYWWKRKYFSKCPVKVKGQRKTENDVRIIFFYIPLFSGNDKQQTNR</sequence>
<proteinExistence type="predicted"/>